<dbReference type="Pfam" id="PF14529">
    <property type="entry name" value="Exo_endo_phos_2"/>
    <property type="match status" value="1"/>
</dbReference>
<keyword evidence="2" id="KW-0540">Nuclease</keyword>
<dbReference type="Gene3D" id="3.60.10.10">
    <property type="entry name" value="Endonuclease/exonuclease/phosphatase"/>
    <property type="match status" value="1"/>
</dbReference>
<evidence type="ECO:0000259" key="1">
    <source>
        <dbReference type="Pfam" id="PF14529"/>
    </source>
</evidence>
<reference evidence="2 3" key="1">
    <citation type="journal article" date="2024" name="BMC Genomics">
        <title>De novo assembly and annotation of Popillia japonica's genome with initial clues to its potential as an invasive pest.</title>
        <authorList>
            <person name="Cucini C."/>
            <person name="Boschi S."/>
            <person name="Funari R."/>
            <person name="Cardaioli E."/>
            <person name="Iannotti N."/>
            <person name="Marturano G."/>
            <person name="Paoli F."/>
            <person name="Bruttini M."/>
            <person name="Carapelli A."/>
            <person name="Frati F."/>
            <person name="Nardi F."/>
        </authorList>
    </citation>
    <scope>NUCLEOTIDE SEQUENCE [LARGE SCALE GENOMIC DNA]</scope>
    <source>
        <strain evidence="2">DMR45628</strain>
    </source>
</reference>
<comment type="caution">
    <text evidence="2">The sequence shown here is derived from an EMBL/GenBank/DDBJ whole genome shotgun (WGS) entry which is preliminary data.</text>
</comment>
<dbReference type="AlphaFoldDB" id="A0AAW1LA58"/>
<sequence>MAYTVACEKNIDVIIIGEPNKKLAKDHNLITDYKLNVAVHVTNKNIGIIGHTVGDGYVCLMWKKWCLYGCYCSPNISFKEFKTYTDTVLQDVNSRGTDAIVAGDFNSKAQKWGSPLRTREGNISWNGRQN</sequence>
<evidence type="ECO:0000313" key="3">
    <source>
        <dbReference type="Proteomes" id="UP001458880"/>
    </source>
</evidence>
<keyword evidence="2" id="KW-0378">Hydrolase</keyword>
<dbReference type="EMBL" id="JASPKY010000138">
    <property type="protein sequence ID" value="KAK9731075.1"/>
    <property type="molecule type" value="Genomic_DNA"/>
</dbReference>
<protein>
    <submittedName>
        <fullName evidence="2">Endonuclease-reverse transcriptase</fullName>
    </submittedName>
</protein>
<dbReference type="GO" id="GO:0004519">
    <property type="term" value="F:endonuclease activity"/>
    <property type="evidence" value="ECO:0007669"/>
    <property type="project" value="UniProtKB-KW"/>
</dbReference>
<keyword evidence="2" id="KW-0255">Endonuclease</keyword>
<evidence type="ECO:0000313" key="2">
    <source>
        <dbReference type="EMBL" id="KAK9731075.1"/>
    </source>
</evidence>
<gene>
    <name evidence="2" type="ORF">QE152_g13975</name>
</gene>
<accession>A0AAW1LA58</accession>
<organism evidence="2 3">
    <name type="scientific">Popillia japonica</name>
    <name type="common">Japanese beetle</name>
    <dbReference type="NCBI Taxonomy" id="7064"/>
    <lineage>
        <taxon>Eukaryota</taxon>
        <taxon>Metazoa</taxon>
        <taxon>Ecdysozoa</taxon>
        <taxon>Arthropoda</taxon>
        <taxon>Hexapoda</taxon>
        <taxon>Insecta</taxon>
        <taxon>Pterygota</taxon>
        <taxon>Neoptera</taxon>
        <taxon>Endopterygota</taxon>
        <taxon>Coleoptera</taxon>
        <taxon>Polyphaga</taxon>
        <taxon>Scarabaeiformia</taxon>
        <taxon>Scarabaeidae</taxon>
        <taxon>Rutelinae</taxon>
        <taxon>Popillia</taxon>
    </lineage>
</organism>
<keyword evidence="3" id="KW-1185">Reference proteome</keyword>
<dbReference type="Proteomes" id="UP001458880">
    <property type="component" value="Unassembled WGS sequence"/>
</dbReference>
<dbReference type="SUPFAM" id="SSF56219">
    <property type="entry name" value="DNase I-like"/>
    <property type="match status" value="1"/>
</dbReference>
<proteinExistence type="predicted"/>
<name>A0AAW1LA58_POPJA</name>
<feature type="domain" description="Endonuclease/exonuclease/phosphatase" evidence="1">
    <location>
        <begin position="67"/>
        <end position="122"/>
    </location>
</feature>
<dbReference type="InterPro" id="IPR005135">
    <property type="entry name" value="Endo/exonuclease/phosphatase"/>
</dbReference>
<dbReference type="InterPro" id="IPR036691">
    <property type="entry name" value="Endo/exonu/phosph_ase_sf"/>
</dbReference>